<dbReference type="Gene3D" id="3.15.20.10">
    <property type="entry name" value="Bactericidal permeability-increasing protein, domain 2"/>
    <property type="match status" value="1"/>
</dbReference>
<reference evidence="5 6" key="1">
    <citation type="submission" date="2014-11" db="EMBL/GenBank/DDBJ databases">
        <title>Genetic blueprint of the zoonotic pathogen Toxocara canis.</title>
        <authorList>
            <person name="Zhu X.-Q."/>
            <person name="Korhonen P.K."/>
            <person name="Cai H."/>
            <person name="Young N.D."/>
            <person name="Nejsum P."/>
            <person name="von Samson-Himmelstjerna G."/>
            <person name="Boag P.R."/>
            <person name="Tan P."/>
            <person name="Li Q."/>
            <person name="Min J."/>
            <person name="Yang Y."/>
            <person name="Wang X."/>
            <person name="Fang X."/>
            <person name="Hall R.S."/>
            <person name="Hofmann A."/>
            <person name="Sternberg P.W."/>
            <person name="Jex A.R."/>
            <person name="Gasser R.B."/>
        </authorList>
    </citation>
    <scope>NUCLEOTIDE SEQUENCE [LARGE SCALE GENOMIC DNA]</scope>
    <source>
        <strain evidence="5">PN_DK_2014</strain>
    </source>
</reference>
<dbReference type="InterPro" id="IPR032942">
    <property type="entry name" value="BPI/LBP/Plunc"/>
</dbReference>
<gene>
    <name evidence="5" type="ORF">Tcan_10002</name>
</gene>
<dbReference type="GO" id="GO:0005615">
    <property type="term" value="C:extracellular space"/>
    <property type="evidence" value="ECO:0007669"/>
    <property type="project" value="TreeGrafter"/>
</dbReference>
<evidence type="ECO:0000259" key="4">
    <source>
        <dbReference type="SMART" id="SM00329"/>
    </source>
</evidence>
<organism evidence="5 6">
    <name type="scientific">Toxocara canis</name>
    <name type="common">Canine roundworm</name>
    <dbReference type="NCBI Taxonomy" id="6265"/>
    <lineage>
        <taxon>Eukaryota</taxon>
        <taxon>Metazoa</taxon>
        <taxon>Ecdysozoa</taxon>
        <taxon>Nematoda</taxon>
        <taxon>Chromadorea</taxon>
        <taxon>Rhabditida</taxon>
        <taxon>Spirurina</taxon>
        <taxon>Ascaridomorpha</taxon>
        <taxon>Ascaridoidea</taxon>
        <taxon>Toxocaridae</taxon>
        <taxon>Toxocara</taxon>
    </lineage>
</organism>
<dbReference type="SMART" id="SM00329">
    <property type="entry name" value="BPI2"/>
    <property type="match status" value="1"/>
</dbReference>
<protein>
    <recommendedName>
        <fullName evidence="7">BPI2 domain-containing protein</fullName>
    </recommendedName>
</protein>
<evidence type="ECO:0000313" key="6">
    <source>
        <dbReference type="Proteomes" id="UP000031036"/>
    </source>
</evidence>
<proteinExistence type="inferred from homology"/>
<feature type="domain" description="Lipid-binding serum glycoprotein N-terminal" evidence="3">
    <location>
        <begin position="18"/>
        <end position="292"/>
    </location>
</feature>
<dbReference type="EMBL" id="JPKZ01000334">
    <property type="protein sequence ID" value="KHN87787.1"/>
    <property type="molecule type" value="Genomic_DNA"/>
</dbReference>
<feature type="non-terminal residue" evidence="5">
    <location>
        <position position="1"/>
    </location>
</feature>
<dbReference type="Gene3D" id="3.15.10.10">
    <property type="entry name" value="Bactericidal permeability-increasing protein, domain 1"/>
    <property type="match status" value="2"/>
</dbReference>
<keyword evidence="2" id="KW-1015">Disulfide bond</keyword>
<feature type="domain" description="Lipid-binding serum glycoprotein C-terminal" evidence="4">
    <location>
        <begin position="663"/>
        <end position="879"/>
    </location>
</feature>
<comment type="similarity">
    <text evidence="1">Belongs to the BPI/LBP/Plunc superfamily. BPI/LBP family.</text>
</comment>
<comment type="caution">
    <text evidence="5">The sequence shown here is derived from an EMBL/GenBank/DDBJ whole genome shotgun (WGS) entry which is preliminary data.</text>
</comment>
<sequence>VSSAAATCDPQAGGIRARLNRPAFAYLSGLFASILNEQIINAEIPPILQCIPGLPVNGCVKIYNIFVSRYRCPQRVLIYPDKPNKIVLSVQNFDIGITATLGGQINILLPIPLCGTIQLNIHRVSLAVEVIIEEKCDHFNIKIAGCSITVGYVDVYMERAGLIGDLVNGLFRVSLAVEVIIEEKCDHFNIKIAGCSITVGYVDVYMERAGLIGDLVNGLFRQIVSESVRQMIPSRVCGMLPKLVDERVNAQLANIPTTISVGQLIQMLGGLEGLLGGGVARCSKTHRCRLSQSNESSQAAFVRQQLVPLSKGSPSNKVPLIASHAASQRVLTAPKTASSTVTTKQANKQPIPVAKKFPFSVKSQKASNSTKLSTIWRDNSTKWNSSEDVSTIVDVSEEIALSMLTELLDLNDRGNTNSKNNFTFNDIKKMLHNGTSDEVNRKLLQKLAQMTKDGDHFEARQILASLRHVARGLAKRSRRSPKYGAVPVVNKRPPKWRIFSEEVTESTKAPKNGTIVKKYTAPYAVAPVLTSPVAKRAKKQPIVHGTGRVVIMNGNHSRAHGCPTCVGGVGGIGGALSGSVVGGVAGNPCAGCPTGGRQTNPLDLIRKLIRTVDLSKLCNIYLSLKLLRTLATCDDYTIDLKGAFGLCADDLASFCIPTVFFPGCPNCMIEVIITDYTINSLFYQMHRLGLLSFRIGPDTPEIGPLMRTTCQDSSDPSGVSVCVGDFLPAVSRYPNKWIAVNIHTIRPPTILFSRGCATIDFAADADICVTNTFGCEGGIRVGTIELLMVADVCVQAAAGRLYGRSNVRFLRIIEKQPSLGLQPGILDQLSVLGKDLITKALNDALANGINVRIPTGGGLPLTLYNTQFAIIDHGLYISSDFSISPSLLSGSASCPR</sequence>
<evidence type="ECO:0000313" key="5">
    <source>
        <dbReference type="EMBL" id="KHN87787.1"/>
    </source>
</evidence>
<dbReference type="STRING" id="6265.A0A0B2W2I2"/>
<name>A0A0B2W2I2_TOXCA</name>
<keyword evidence="6" id="KW-1185">Reference proteome</keyword>
<dbReference type="Proteomes" id="UP000031036">
    <property type="component" value="Unassembled WGS sequence"/>
</dbReference>
<evidence type="ECO:0000256" key="1">
    <source>
        <dbReference type="ARBA" id="ARBA00007292"/>
    </source>
</evidence>
<evidence type="ECO:0000256" key="2">
    <source>
        <dbReference type="ARBA" id="ARBA00023157"/>
    </source>
</evidence>
<dbReference type="InterPro" id="IPR017942">
    <property type="entry name" value="Lipid-bd_serum_glycop_N"/>
</dbReference>
<dbReference type="GO" id="GO:0008289">
    <property type="term" value="F:lipid binding"/>
    <property type="evidence" value="ECO:0007669"/>
    <property type="project" value="InterPro"/>
</dbReference>
<dbReference type="InterPro" id="IPR017943">
    <property type="entry name" value="Bactericidal_perm-incr_a/b_dom"/>
</dbReference>
<dbReference type="SUPFAM" id="SSF55394">
    <property type="entry name" value="Bactericidal permeability-increasing protein, BPI"/>
    <property type="match status" value="3"/>
</dbReference>
<dbReference type="PANTHER" id="PTHR10504">
    <property type="entry name" value="BACTERICIDAL PERMEABILITY-INCREASING BPI PROTEIN-RELATED"/>
    <property type="match status" value="1"/>
</dbReference>
<dbReference type="InterPro" id="IPR001124">
    <property type="entry name" value="Lipid-bd_serum_glycop_C"/>
</dbReference>
<dbReference type="OrthoDB" id="5858277at2759"/>
<dbReference type="Pfam" id="PF02886">
    <property type="entry name" value="LBP_BPI_CETP_C"/>
    <property type="match status" value="1"/>
</dbReference>
<evidence type="ECO:0000259" key="3">
    <source>
        <dbReference type="SMART" id="SM00328"/>
    </source>
</evidence>
<accession>A0A0B2W2I2</accession>
<dbReference type="PANTHER" id="PTHR10504:SF144">
    <property type="entry name" value="BPI1 DOMAIN-CONTAINING PROTEIN"/>
    <property type="match status" value="1"/>
</dbReference>
<evidence type="ECO:0008006" key="7">
    <source>
        <dbReference type="Google" id="ProtNLM"/>
    </source>
</evidence>
<dbReference type="SMART" id="SM00328">
    <property type="entry name" value="BPI1"/>
    <property type="match status" value="1"/>
</dbReference>
<dbReference type="AlphaFoldDB" id="A0A0B2W2I2"/>